<name>A0A450TIE4_9GAMM</name>
<proteinExistence type="predicted"/>
<feature type="region of interest" description="Disordered" evidence="1">
    <location>
        <begin position="54"/>
        <end position="85"/>
    </location>
</feature>
<sequence>MNTDLNTDGNIDCVAMMREIRDDLSRKIAGMTREEEKEFLKKSITSFGFITDRKSGEQARAGSADFPSLLSGGTPARRRGTESQP</sequence>
<evidence type="ECO:0000313" key="2">
    <source>
        <dbReference type="EMBL" id="VFJ67048.1"/>
    </source>
</evidence>
<gene>
    <name evidence="2" type="ORF">BECKDK2373B_GA0170837_11836</name>
</gene>
<evidence type="ECO:0000256" key="1">
    <source>
        <dbReference type="SAM" id="MobiDB-lite"/>
    </source>
</evidence>
<reference evidence="2" key="1">
    <citation type="submission" date="2019-02" db="EMBL/GenBank/DDBJ databases">
        <authorList>
            <person name="Gruber-Vodicka R. H."/>
            <person name="Seah K. B. B."/>
        </authorList>
    </citation>
    <scope>NUCLEOTIDE SEQUENCE</scope>
    <source>
        <strain evidence="2">BECK_DK47</strain>
    </source>
</reference>
<organism evidence="2">
    <name type="scientific">Candidatus Kentrum sp. DK</name>
    <dbReference type="NCBI Taxonomy" id="2126562"/>
    <lineage>
        <taxon>Bacteria</taxon>
        <taxon>Pseudomonadati</taxon>
        <taxon>Pseudomonadota</taxon>
        <taxon>Gammaproteobacteria</taxon>
        <taxon>Candidatus Kentrum</taxon>
    </lineage>
</organism>
<dbReference type="EMBL" id="CAADEX010000183">
    <property type="protein sequence ID" value="VFJ67048.1"/>
    <property type="molecule type" value="Genomic_DNA"/>
</dbReference>
<accession>A0A450TIE4</accession>
<protein>
    <submittedName>
        <fullName evidence="2">Uncharacterized protein</fullName>
    </submittedName>
</protein>
<dbReference type="AlphaFoldDB" id="A0A450TIE4"/>